<dbReference type="Pfam" id="PF17126">
    <property type="entry name" value="RsmF_methylt_CI"/>
    <property type="match status" value="1"/>
</dbReference>
<evidence type="ECO:0000313" key="10">
    <source>
        <dbReference type="EMBL" id="KXB37691.1"/>
    </source>
</evidence>
<evidence type="ECO:0000256" key="4">
    <source>
        <dbReference type="ARBA" id="ARBA00022679"/>
    </source>
</evidence>
<keyword evidence="5 7" id="KW-0949">S-adenosyl-L-methionine</keyword>
<dbReference type="PROSITE" id="PS01153">
    <property type="entry name" value="NOL1_NOP2_SUN"/>
    <property type="match status" value="1"/>
</dbReference>
<dbReference type="InterPro" id="IPR027391">
    <property type="entry name" value="Nol1_Nop2_Fmu_2"/>
</dbReference>
<dbReference type="EMBL" id="PKGZ01000001">
    <property type="protein sequence ID" value="PKY92064.1"/>
    <property type="molecule type" value="Genomic_DNA"/>
</dbReference>
<reference evidence="11 13" key="2">
    <citation type="submission" date="2017-12" db="EMBL/GenBank/DDBJ databases">
        <title>Phylogenetic diversity of female urinary microbiome.</title>
        <authorList>
            <person name="Thomas-White K."/>
            <person name="Wolfe A.J."/>
        </authorList>
    </citation>
    <scope>NUCLEOTIDE SEQUENCE [LARGE SCALE GENOMIC DNA]</scope>
    <source>
        <strain evidence="11 13">UMB0844</strain>
    </source>
</reference>
<feature type="active site" description="Nucleophile" evidence="7">
    <location>
        <position position="231"/>
    </location>
</feature>
<comment type="caution">
    <text evidence="7">Lacks conserved residue(s) required for the propagation of feature annotation.</text>
</comment>
<dbReference type="STRING" id="87541.AWM71_02215"/>
<evidence type="ECO:0000313" key="13">
    <source>
        <dbReference type="Proteomes" id="UP000234775"/>
    </source>
</evidence>
<keyword evidence="2" id="KW-0963">Cytoplasm</keyword>
<dbReference type="CDD" id="cd21147">
    <property type="entry name" value="RsmF_methylt_CTD1"/>
    <property type="match status" value="1"/>
</dbReference>
<dbReference type="Pfam" id="PF01189">
    <property type="entry name" value="Methyltr_RsmB-F"/>
    <property type="match status" value="1"/>
</dbReference>
<dbReference type="PANTHER" id="PTHR22807:SF30">
    <property type="entry name" value="28S RRNA (CYTOSINE(4447)-C(5))-METHYLTRANSFERASE-RELATED"/>
    <property type="match status" value="1"/>
</dbReference>
<sequence length="466" mass="51830">MQLPSAFIKKYQRLLSSTDSPPFLHELEEGTVKKGFRINSLKENALKICQEELPFDLDPAPYAPLSFYGEIDGKSPLHQAGLVYSQEPSAMSVATVVDPQPGECILDLCAAPGGKSTQLAAALKGKGLLVANEIIPKRAKILAENIERLGITNAIVTNHSPNQLAQHLPGYFDKVLVDAPCSGEGMFRKDNPAISEWTPQTPLTCQARQKEILPEALRLLKPGGQLIYSTCTFAPEENEEIIAWLVDHFPLHVDPIENFSTNIVSSGLMIWGQGNPDLEGTRRIWPHLHPGEGHFVARLTYQGPTQSSPSQFTSRSKKKSEKSSSRSLSREEKLYFEEFADRFNLQSISAPSLQVFGQELWLLPTPCPNLSGLRCLRQGLHLGSFLKKRFHPSFALAMALSPSASIPKLDLSYEEWSHYIQGETFQKPGNQGWCLLCYHHMSIGFGKQVQGTVKNFYPKGLRFIPH</sequence>
<reference evidence="10 12" key="1">
    <citation type="submission" date="2016-01" db="EMBL/GenBank/DDBJ databases">
        <authorList>
            <person name="Oliw E.H."/>
        </authorList>
    </citation>
    <scope>NUCLEOTIDE SEQUENCE [LARGE SCALE GENOMIC DNA]</scope>
    <source>
        <strain evidence="10 12">KA00635</strain>
    </source>
</reference>
<dbReference type="PRINTS" id="PR02008">
    <property type="entry name" value="RCMTFAMILY"/>
</dbReference>
<feature type="binding site" evidence="7">
    <location>
        <position position="133"/>
    </location>
    <ligand>
        <name>S-adenosyl-L-methionine</name>
        <dbReference type="ChEBI" id="CHEBI:59789"/>
    </ligand>
</feature>
<evidence type="ECO:0000256" key="6">
    <source>
        <dbReference type="ARBA" id="ARBA00022884"/>
    </source>
</evidence>
<dbReference type="InterPro" id="IPR049560">
    <property type="entry name" value="MeTrfase_RsmB-F_NOP2_cat"/>
</dbReference>
<dbReference type="InterPro" id="IPR031340">
    <property type="entry name" value="RsmF_methylt_CI"/>
</dbReference>
<dbReference type="Gene3D" id="2.30.130.60">
    <property type="match status" value="1"/>
</dbReference>
<evidence type="ECO:0000256" key="2">
    <source>
        <dbReference type="ARBA" id="ARBA00022490"/>
    </source>
</evidence>
<dbReference type="Gene3D" id="3.30.70.1170">
    <property type="entry name" value="Sun protein, domain 3"/>
    <property type="match status" value="1"/>
</dbReference>
<evidence type="ECO:0000256" key="8">
    <source>
        <dbReference type="SAM" id="MobiDB-lite"/>
    </source>
</evidence>
<feature type="domain" description="SAM-dependent MTase RsmB/NOP-type" evidence="9">
    <location>
        <begin position="13"/>
        <end position="302"/>
    </location>
</feature>
<dbReference type="PATRIC" id="fig|87541.4.peg.411"/>
<organism evidence="10 12">
    <name type="scientific">Aerococcus christensenii</name>
    <dbReference type="NCBI Taxonomy" id="87541"/>
    <lineage>
        <taxon>Bacteria</taxon>
        <taxon>Bacillati</taxon>
        <taxon>Bacillota</taxon>
        <taxon>Bacilli</taxon>
        <taxon>Lactobacillales</taxon>
        <taxon>Aerococcaceae</taxon>
        <taxon>Aerococcus</taxon>
    </lineage>
</organism>
<dbReference type="Pfam" id="PF13636">
    <property type="entry name" value="Methyltranf_PUA"/>
    <property type="match status" value="1"/>
</dbReference>
<dbReference type="InterPro" id="IPR031341">
    <property type="entry name" value="Methyltr_RsmF_N"/>
</dbReference>
<dbReference type="RefSeq" id="WP_060936491.1">
    <property type="nucleotide sequence ID" value="NZ_JASOZP010000001.1"/>
</dbReference>
<dbReference type="InterPro" id="IPR023267">
    <property type="entry name" value="RCMT"/>
</dbReference>
<keyword evidence="3 7" id="KW-0489">Methyltransferase</keyword>
<keyword evidence="6 7" id="KW-0694">RNA-binding</keyword>
<gene>
    <name evidence="11" type="ORF">CYJ27_01115</name>
    <name evidence="10" type="ORF">HMPREF3187_00407</name>
</gene>
<accession>A0A133Y3D8</accession>
<keyword evidence="4 7" id="KW-0808">Transferase</keyword>
<evidence type="ECO:0000313" key="11">
    <source>
        <dbReference type="EMBL" id="PKY92064.1"/>
    </source>
</evidence>
<name>A0A133Y3D8_9LACT</name>
<feature type="region of interest" description="Disordered" evidence="8">
    <location>
        <begin position="304"/>
        <end position="325"/>
    </location>
</feature>
<dbReference type="Proteomes" id="UP000070422">
    <property type="component" value="Unassembled WGS sequence"/>
</dbReference>
<dbReference type="InterPro" id="IPR001678">
    <property type="entry name" value="MeTrfase_RsmB-F_NOP2_dom"/>
</dbReference>
<comment type="similarity">
    <text evidence="1 7">Belongs to the class I-like SAM-binding methyltransferase superfamily. RsmB/NOP family.</text>
</comment>
<dbReference type="GO" id="GO:0008173">
    <property type="term" value="F:RNA methyltransferase activity"/>
    <property type="evidence" value="ECO:0007669"/>
    <property type="project" value="InterPro"/>
</dbReference>
<feature type="binding site" evidence="7">
    <location>
        <begin position="109"/>
        <end position="115"/>
    </location>
    <ligand>
        <name>S-adenosyl-L-methionine</name>
        <dbReference type="ChEBI" id="CHEBI:59789"/>
    </ligand>
</feature>
<proteinExistence type="inferred from homology"/>
<dbReference type="PROSITE" id="PS51686">
    <property type="entry name" value="SAM_MT_RSMB_NOP"/>
    <property type="match status" value="1"/>
</dbReference>
<dbReference type="InterPro" id="IPR029063">
    <property type="entry name" value="SAM-dependent_MTases_sf"/>
</dbReference>
<dbReference type="GO" id="GO:0001510">
    <property type="term" value="P:RNA methylation"/>
    <property type="evidence" value="ECO:0007669"/>
    <property type="project" value="InterPro"/>
</dbReference>
<evidence type="ECO:0000256" key="3">
    <source>
        <dbReference type="ARBA" id="ARBA00022603"/>
    </source>
</evidence>
<comment type="caution">
    <text evidence="10">The sequence shown here is derived from an EMBL/GenBank/DDBJ whole genome shotgun (WGS) entry which is preliminary data.</text>
</comment>
<keyword evidence="13" id="KW-1185">Reference proteome</keyword>
<dbReference type="InterPro" id="IPR018314">
    <property type="entry name" value="RsmB/NOL1/NOP2-like_CS"/>
</dbReference>
<evidence type="ECO:0000256" key="5">
    <source>
        <dbReference type="ARBA" id="ARBA00022691"/>
    </source>
</evidence>
<protein>
    <submittedName>
        <fullName evidence="10">NOL1/NOP2/sun family protein</fullName>
    </submittedName>
    <submittedName>
        <fullName evidence="11">rRNA (Cytosine-C5)-methyltransferase</fullName>
    </submittedName>
</protein>
<dbReference type="OrthoDB" id="9810297at2"/>
<feature type="binding site" evidence="7">
    <location>
        <position position="178"/>
    </location>
    <ligand>
        <name>S-adenosyl-L-methionine</name>
        <dbReference type="ChEBI" id="CHEBI:59789"/>
    </ligand>
</feature>
<dbReference type="Proteomes" id="UP000234775">
    <property type="component" value="Unassembled WGS sequence"/>
</dbReference>
<feature type="compositionally biased region" description="Polar residues" evidence="8">
    <location>
        <begin position="304"/>
        <end position="313"/>
    </location>
</feature>
<dbReference type="CDD" id="cd02440">
    <property type="entry name" value="AdoMet_MTases"/>
    <property type="match status" value="1"/>
</dbReference>
<dbReference type="Gene3D" id="3.40.50.150">
    <property type="entry name" value="Vaccinia Virus protein VP39"/>
    <property type="match status" value="1"/>
</dbReference>
<dbReference type="EMBL" id="LSCQ01000020">
    <property type="protein sequence ID" value="KXB37691.1"/>
    <property type="molecule type" value="Genomic_DNA"/>
</dbReference>
<dbReference type="AlphaFoldDB" id="A0A133Y3D8"/>
<evidence type="ECO:0000256" key="7">
    <source>
        <dbReference type="PROSITE-ProRule" id="PRU01023"/>
    </source>
</evidence>
<evidence type="ECO:0000256" key="1">
    <source>
        <dbReference type="ARBA" id="ARBA00007494"/>
    </source>
</evidence>
<dbReference type="PANTHER" id="PTHR22807">
    <property type="entry name" value="NOP2 YEAST -RELATED NOL1/NOP2/FMU SUN DOMAIN-CONTAINING"/>
    <property type="match status" value="1"/>
</dbReference>
<dbReference type="GO" id="GO:0003723">
    <property type="term" value="F:RNA binding"/>
    <property type="evidence" value="ECO:0007669"/>
    <property type="project" value="UniProtKB-UniRule"/>
</dbReference>
<dbReference type="SUPFAM" id="SSF53335">
    <property type="entry name" value="S-adenosyl-L-methionine-dependent methyltransferases"/>
    <property type="match status" value="1"/>
</dbReference>
<dbReference type="Pfam" id="PF17125">
    <property type="entry name" value="Methyltr_RsmF_N"/>
    <property type="match status" value="1"/>
</dbReference>
<evidence type="ECO:0000313" key="12">
    <source>
        <dbReference type="Proteomes" id="UP000070422"/>
    </source>
</evidence>
<evidence type="ECO:0000259" key="9">
    <source>
        <dbReference type="PROSITE" id="PS51686"/>
    </source>
</evidence>